<dbReference type="CDD" id="cd06171">
    <property type="entry name" value="Sigma70_r4"/>
    <property type="match status" value="1"/>
</dbReference>
<feature type="domain" description="RNA polymerase sigma-70 region 2" evidence="7">
    <location>
        <begin position="39"/>
        <end position="101"/>
    </location>
</feature>
<dbReference type="InterPro" id="IPR013249">
    <property type="entry name" value="RNA_pol_sigma70_r4_t2"/>
</dbReference>
<keyword evidence="10" id="KW-1185">Reference proteome</keyword>
<dbReference type="InterPro" id="IPR014284">
    <property type="entry name" value="RNA_pol_sigma-70_dom"/>
</dbReference>
<dbReference type="InterPro" id="IPR013324">
    <property type="entry name" value="RNA_pol_sigma_r3/r4-like"/>
</dbReference>
<dbReference type="SUPFAM" id="SSF88659">
    <property type="entry name" value="Sigma3 and sigma4 domains of RNA polymerase sigma factors"/>
    <property type="match status" value="1"/>
</dbReference>
<evidence type="ECO:0000259" key="8">
    <source>
        <dbReference type="Pfam" id="PF08281"/>
    </source>
</evidence>
<dbReference type="InterPro" id="IPR000838">
    <property type="entry name" value="RNA_pol_sigma70_ECF_CS"/>
</dbReference>
<feature type="domain" description="RNA polymerase sigma factor 70 region 4 type 2" evidence="8">
    <location>
        <begin position="137"/>
        <end position="187"/>
    </location>
</feature>
<dbReference type="Proteomes" id="UP000272528">
    <property type="component" value="Chromosome"/>
</dbReference>
<dbReference type="InterPro" id="IPR039425">
    <property type="entry name" value="RNA_pol_sigma-70-like"/>
</dbReference>
<keyword evidence="5 6" id="KW-0804">Transcription</keyword>
<dbReference type="PROSITE" id="PS01063">
    <property type="entry name" value="SIGMA70_ECF"/>
    <property type="match status" value="1"/>
</dbReference>
<reference evidence="10" key="1">
    <citation type="submission" date="2018-12" db="EMBL/GenBank/DDBJ databases">
        <title>Genome sequence of Peanibacillus sp.</title>
        <authorList>
            <person name="Subramani G."/>
            <person name="Srinivasan S."/>
            <person name="Kim M.K."/>
        </authorList>
    </citation>
    <scope>NUCLEOTIDE SEQUENCE [LARGE SCALE GENOMIC DNA]</scope>
    <source>
        <strain evidence="10">18JY67-1</strain>
    </source>
</reference>
<dbReference type="InterPro" id="IPR036388">
    <property type="entry name" value="WH-like_DNA-bd_sf"/>
</dbReference>
<dbReference type="GO" id="GO:0003677">
    <property type="term" value="F:DNA binding"/>
    <property type="evidence" value="ECO:0007669"/>
    <property type="project" value="UniProtKB-KW"/>
</dbReference>
<dbReference type="NCBIfam" id="TIGR02937">
    <property type="entry name" value="sigma70-ECF"/>
    <property type="match status" value="1"/>
</dbReference>
<dbReference type="AlphaFoldDB" id="A0A3S8ZXV5"/>
<comment type="similarity">
    <text evidence="1 6">Belongs to the sigma-70 factor family. ECF subfamily.</text>
</comment>
<dbReference type="PANTHER" id="PTHR43133">
    <property type="entry name" value="RNA POLYMERASE ECF-TYPE SIGMA FACTO"/>
    <property type="match status" value="1"/>
</dbReference>
<dbReference type="Pfam" id="PF08281">
    <property type="entry name" value="Sigma70_r4_2"/>
    <property type="match status" value="1"/>
</dbReference>
<evidence type="ECO:0000256" key="4">
    <source>
        <dbReference type="ARBA" id="ARBA00023125"/>
    </source>
</evidence>
<dbReference type="Gene3D" id="1.10.1740.10">
    <property type="match status" value="1"/>
</dbReference>
<keyword evidence="2 6" id="KW-0805">Transcription regulation</keyword>
<evidence type="ECO:0000256" key="3">
    <source>
        <dbReference type="ARBA" id="ARBA00023082"/>
    </source>
</evidence>
<dbReference type="EMBL" id="CP034437">
    <property type="protein sequence ID" value="AZN38309.1"/>
    <property type="molecule type" value="Genomic_DNA"/>
</dbReference>
<evidence type="ECO:0000259" key="7">
    <source>
        <dbReference type="Pfam" id="PF04542"/>
    </source>
</evidence>
<dbReference type="GO" id="GO:0016987">
    <property type="term" value="F:sigma factor activity"/>
    <property type="evidence" value="ECO:0007669"/>
    <property type="project" value="UniProtKB-KW"/>
</dbReference>
<evidence type="ECO:0000256" key="6">
    <source>
        <dbReference type="RuleBase" id="RU000716"/>
    </source>
</evidence>
<proteinExistence type="inferred from homology"/>
<dbReference type="GO" id="GO:0006950">
    <property type="term" value="P:response to stress"/>
    <property type="evidence" value="ECO:0007669"/>
    <property type="project" value="UniProtKB-ARBA"/>
</dbReference>
<dbReference type="PANTHER" id="PTHR43133:SF46">
    <property type="entry name" value="RNA POLYMERASE SIGMA-70 FACTOR ECF SUBFAMILY"/>
    <property type="match status" value="1"/>
</dbReference>
<name>A0A3S8ZXV5_9BACL</name>
<dbReference type="OrthoDB" id="9794508at2"/>
<evidence type="ECO:0000313" key="10">
    <source>
        <dbReference type="Proteomes" id="UP000272528"/>
    </source>
</evidence>
<dbReference type="Pfam" id="PF04542">
    <property type="entry name" value="Sigma70_r2"/>
    <property type="match status" value="1"/>
</dbReference>
<protein>
    <recommendedName>
        <fullName evidence="6">RNA polymerase sigma factor</fullName>
    </recommendedName>
</protein>
<dbReference type="KEGG" id="palb:EJC50_00425"/>
<keyword evidence="3 6" id="KW-0731">Sigma factor</keyword>
<evidence type="ECO:0000313" key="9">
    <source>
        <dbReference type="EMBL" id="AZN38309.1"/>
    </source>
</evidence>
<dbReference type="SUPFAM" id="SSF88946">
    <property type="entry name" value="Sigma2 domain of RNA polymerase sigma factors"/>
    <property type="match status" value="1"/>
</dbReference>
<evidence type="ECO:0000256" key="2">
    <source>
        <dbReference type="ARBA" id="ARBA00023015"/>
    </source>
</evidence>
<dbReference type="InterPro" id="IPR007627">
    <property type="entry name" value="RNA_pol_sigma70_r2"/>
</dbReference>
<evidence type="ECO:0000256" key="5">
    <source>
        <dbReference type="ARBA" id="ARBA00023163"/>
    </source>
</evidence>
<dbReference type="Gene3D" id="1.10.10.10">
    <property type="entry name" value="Winged helix-like DNA-binding domain superfamily/Winged helix DNA-binding domain"/>
    <property type="match status" value="1"/>
</dbReference>
<sequence>MELSPTLRCLTSAEGGAAFVEDDYLKHITRLDELEMDRLVRRYWHDVWQYAYFLTRREHVAEDIAQETFIRAFRAIDAFRGQCSVKSWLFTIARNTAFNYSKSAFLRKVTLAGLFQDTKRSSSAESDYMSASFTDDIWSFVLELPRSDREIIILYAHYELSYKELAEVLRIAEGTVKSRLARARAKLAKRMKEERLQ</sequence>
<dbReference type="InterPro" id="IPR013325">
    <property type="entry name" value="RNA_pol_sigma_r2"/>
</dbReference>
<organism evidence="9 10">
    <name type="scientific">Paenibacillus albus</name>
    <dbReference type="NCBI Taxonomy" id="2495582"/>
    <lineage>
        <taxon>Bacteria</taxon>
        <taxon>Bacillati</taxon>
        <taxon>Bacillota</taxon>
        <taxon>Bacilli</taxon>
        <taxon>Bacillales</taxon>
        <taxon>Paenibacillaceae</taxon>
        <taxon>Paenibacillus</taxon>
    </lineage>
</organism>
<gene>
    <name evidence="9" type="ORF">EJC50_00425</name>
</gene>
<evidence type="ECO:0000256" key="1">
    <source>
        <dbReference type="ARBA" id="ARBA00010641"/>
    </source>
</evidence>
<dbReference type="GO" id="GO:0006352">
    <property type="term" value="P:DNA-templated transcription initiation"/>
    <property type="evidence" value="ECO:0007669"/>
    <property type="project" value="InterPro"/>
</dbReference>
<keyword evidence="4 6" id="KW-0238">DNA-binding</keyword>
<accession>A0A3S8ZXV5</accession>